<evidence type="ECO:0000313" key="3">
    <source>
        <dbReference type="Proteomes" id="UP000663923"/>
    </source>
</evidence>
<dbReference type="Pfam" id="PF01557">
    <property type="entry name" value="FAA_hydrolase"/>
    <property type="match status" value="1"/>
</dbReference>
<accession>A0ABX7T5P3</accession>
<name>A0ABX7T5P3_9SPHN</name>
<dbReference type="EMBL" id="CP071794">
    <property type="protein sequence ID" value="QTD55832.1"/>
    <property type="molecule type" value="Genomic_DNA"/>
</dbReference>
<dbReference type="SUPFAM" id="SSF56529">
    <property type="entry name" value="FAH"/>
    <property type="match status" value="1"/>
</dbReference>
<keyword evidence="2" id="KW-0378">Hydrolase</keyword>
<feature type="domain" description="Fumarylacetoacetase-like C-terminal" evidence="1">
    <location>
        <begin position="137"/>
        <end position="322"/>
    </location>
</feature>
<evidence type="ECO:0000313" key="2">
    <source>
        <dbReference type="EMBL" id="QTD55832.1"/>
    </source>
</evidence>
<reference evidence="2 3" key="1">
    <citation type="submission" date="2021-03" db="EMBL/GenBank/DDBJ databases">
        <title>Complete genome of Parasphingorhabdus_sp.JHSY0214.</title>
        <authorList>
            <person name="Yoo J.H."/>
            <person name="Bae J.W."/>
        </authorList>
    </citation>
    <scope>NUCLEOTIDE SEQUENCE [LARGE SCALE GENOMIC DNA]</scope>
    <source>
        <strain evidence="2 3">JHSY0214</strain>
    </source>
</reference>
<dbReference type="Gene3D" id="3.90.850.10">
    <property type="entry name" value="Fumarylacetoacetase-like, C-terminal domain"/>
    <property type="match status" value="1"/>
</dbReference>
<organism evidence="2 3">
    <name type="scientific">Parasphingorhabdus cellanae</name>
    <dbReference type="NCBI Taxonomy" id="2806553"/>
    <lineage>
        <taxon>Bacteria</taxon>
        <taxon>Pseudomonadati</taxon>
        <taxon>Pseudomonadota</taxon>
        <taxon>Alphaproteobacteria</taxon>
        <taxon>Sphingomonadales</taxon>
        <taxon>Sphingomonadaceae</taxon>
        <taxon>Parasphingorhabdus</taxon>
    </lineage>
</organism>
<proteinExistence type="predicted"/>
<dbReference type="PANTHER" id="PTHR43211:SF1">
    <property type="entry name" value="BLL6422 PROTEIN"/>
    <property type="match status" value="1"/>
</dbReference>
<dbReference type="GO" id="GO:0016787">
    <property type="term" value="F:hydrolase activity"/>
    <property type="evidence" value="ECO:0007669"/>
    <property type="project" value="UniProtKB-KW"/>
</dbReference>
<evidence type="ECO:0000259" key="1">
    <source>
        <dbReference type="Pfam" id="PF01557"/>
    </source>
</evidence>
<dbReference type="RefSeq" id="WP_207987656.1">
    <property type="nucleotide sequence ID" value="NZ_CP071794.1"/>
</dbReference>
<sequence>MKLSTVKINDSSMEGSERVCAVLEDNTLLDLPACAPQDEAFSSMLALIEHGDKALANIADMIANNRGDHRYGMSDVTFLAPLPVPNSIRDFANFELHCLQALETSMRTRAAGESDPEKAYQDYKRSGAYDLPKIWYERPYYFKGNRMTASGHESTIQWPRFTTTLDYELEFAAIIGKGGADIAIDSAADHIFGYTVYNDFSARDEQVRDQQFRMGPSKGKDFDTGNAFGPWIVTRDEIDDPTNLQMTSRINGETQGTSNSSGMRHNFNECIAFISRDETLYPGDILGSGTAGNGCGFETGRYLEAGDVIEIEIEKIGILRNYIGNRRS</sequence>
<dbReference type="PANTHER" id="PTHR43211">
    <property type="entry name" value="FUMARYLACETOACETATE HYDROLASE"/>
    <property type="match status" value="1"/>
</dbReference>
<dbReference type="InterPro" id="IPR011234">
    <property type="entry name" value="Fumarylacetoacetase-like_C"/>
</dbReference>
<dbReference type="InterPro" id="IPR036663">
    <property type="entry name" value="Fumarylacetoacetase_C_sf"/>
</dbReference>
<keyword evidence="3" id="KW-1185">Reference proteome</keyword>
<gene>
    <name evidence="2" type="ORF">J4G78_16845</name>
</gene>
<dbReference type="Proteomes" id="UP000663923">
    <property type="component" value="Chromosome"/>
</dbReference>
<protein>
    <submittedName>
        <fullName evidence="2">Fumarylacetoacetate hydrolase family protein</fullName>
    </submittedName>
</protein>